<organism evidence="1 2">
    <name type="scientific">Trifolium medium</name>
    <dbReference type="NCBI Taxonomy" id="97028"/>
    <lineage>
        <taxon>Eukaryota</taxon>
        <taxon>Viridiplantae</taxon>
        <taxon>Streptophyta</taxon>
        <taxon>Embryophyta</taxon>
        <taxon>Tracheophyta</taxon>
        <taxon>Spermatophyta</taxon>
        <taxon>Magnoliopsida</taxon>
        <taxon>eudicotyledons</taxon>
        <taxon>Gunneridae</taxon>
        <taxon>Pentapetalae</taxon>
        <taxon>rosids</taxon>
        <taxon>fabids</taxon>
        <taxon>Fabales</taxon>
        <taxon>Fabaceae</taxon>
        <taxon>Papilionoideae</taxon>
        <taxon>50 kb inversion clade</taxon>
        <taxon>NPAAA clade</taxon>
        <taxon>Hologalegina</taxon>
        <taxon>IRL clade</taxon>
        <taxon>Trifolieae</taxon>
        <taxon>Trifolium</taxon>
    </lineage>
</organism>
<name>A0A392N2B8_9FABA</name>
<gene>
    <name evidence="1" type="ORF">A2U01_0014921</name>
</gene>
<protein>
    <submittedName>
        <fullName evidence="1">Uncharacterized protein</fullName>
    </submittedName>
</protein>
<dbReference type="Proteomes" id="UP000265520">
    <property type="component" value="Unassembled WGS sequence"/>
</dbReference>
<dbReference type="EMBL" id="LXQA010026178">
    <property type="protein sequence ID" value="MCH93967.1"/>
    <property type="molecule type" value="Genomic_DNA"/>
</dbReference>
<evidence type="ECO:0000313" key="2">
    <source>
        <dbReference type="Proteomes" id="UP000265520"/>
    </source>
</evidence>
<dbReference type="AlphaFoldDB" id="A0A392N2B8"/>
<accession>A0A392N2B8</accession>
<evidence type="ECO:0000313" key="1">
    <source>
        <dbReference type="EMBL" id="MCH93967.1"/>
    </source>
</evidence>
<proteinExistence type="predicted"/>
<keyword evidence="2" id="KW-1185">Reference proteome</keyword>
<sequence>SCWVENLQRSWCCMPVLGADDEVHDKERNSSQHLRCGHLLHSWKYLASENSWTAISACSSVMYSSYEKTV</sequence>
<reference evidence="1 2" key="1">
    <citation type="journal article" date="2018" name="Front. Plant Sci.">
        <title>Red Clover (Trifolium pratense) and Zigzag Clover (T. medium) - A Picture of Genomic Similarities and Differences.</title>
        <authorList>
            <person name="Dluhosova J."/>
            <person name="Istvanek J."/>
            <person name="Nedelnik J."/>
            <person name="Repkova J."/>
        </authorList>
    </citation>
    <scope>NUCLEOTIDE SEQUENCE [LARGE SCALE GENOMIC DNA]</scope>
    <source>
        <strain evidence="2">cv. 10/8</strain>
        <tissue evidence="1">Leaf</tissue>
    </source>
</reference>
<feature type="non-terminal residue" evidence="1">
    <location>
        <position position="1"/>
    </location>
</feature>
<comment type="caution">
    <text evidence="1">The sequence shown here is derived from an EMBL/GenBank/DDBJ whole genome shotgun (WGS) entry which is preliminary data.</text>
</comment>